<evidence type="ECO:0000256" key="2">
    <source>
        <dbReference type="ARBA" id="ARBA00009963"/>
    </source>
</evidence>
<evidence type="ECO:0000256" key="1">
    <source>
        <dbReference type="ARBA" id="ARBA00004328"/>
    </source>
</evidence>
<keyword evidence="4" id="KW-0167">Capsid protein</keyword>
<evidence type="ECO:0000313" key="6">
    <source>
        <dbReference type="EMBL" id="AHN52736.1"/>
    </source>
</evidence>
<dbReference type="InterPro" id="IPR037002">
    <property type="entry name" value="Microviridae_protein_F_sf"/>
</dbReference>
<proteinExistence type="inferred from homology"/>
<keyword evidence="5" id="KW-0946">Virion</keyword>
<feature type="non-terminal residue" evidence="6">
    <location>
        <position position="231"/>
    </location>
</feature>
<comment type="subcellular location">
    <subcellularLocation>
        <location evidence="1">Virion</location>
    </subcellularLocation>
</comment>
<feature type="non-terminal residue" evidence="6">
    <location>
        <position position="1"/>
    </location>
</feature>
<dbReference type="GO" id="GO:0039615">
    <property type="term" value="C:T=1 icosahedral viral capsid"/>
    <property type="evidence" value="ECO:0007669"/>
    <property type="project" value="UniProtKB-KW"/>
</dbReference>
<accession>X2J7R9</accession>
<sequence length="231" mass="25008">PGLQKGDPVFLPLGSYAPVTGIGTSSGEFSGTNVTVNQTPDDPTGTGQRTWASAQMVGGDNSNIWVKEDDNRDGIPAIYANLTTATAATINDIRTAFQIQRLLERDARGGTRYIEIILSHFNVTSPDARLQRPEYIGGGSARIVVNPVAATVATSEAPQGNLAAVGSGLVNAKMNHSFTEHGYLFALISCRADLTYQNGLDRMWSRKTRYDYYWPALSHLGEQGILNKEIF</sequence>
<dbReference type="GO" id="GO:0005198">
    <property type="term" value="F:structural molecule activity"/>
    <property type="evidence" value="ECO:0007669"/>
    <property type="project" value="InterPro"/>
</dbReference>
<evidence type="ECO:0000256" key="3">
    <source>
        <dbReference type="ARBA" id="ARBA00022431"/>
    </source>
</evidence>
<comment type="similarity">
    <text evidence="2">Belongs to the microviridae F protein family.</text>
</comment>
<dbReference type="SUPFAM" id="SSF88645">
    <property type="entry name" value="ssDNA viruses"/>
    <property type="match status" value="1"/>
</dbReference>
<evidence type="ECO:0000256" key="5">
    <source>
        <dbReference type="ARBA" id="ARBA00022844"/>
    </source>
</evidence>
<evidence type="ECO:0000256" key="4">
    <source>
        <dbReference type="ARBA" id="ARBA00022561"/>
    </source>
</evidence>
<keyword evidence="3" id="KW-1140">T=1 icosahedral capsid protein</keyword>
<reference evidence="6" key="1">
    <citation type="submission" date="2013-09" db="EMBL/GenBank/DDBJ databases">
        <authorList>
            <person name="Hopkins M.S."/>
            <person name="Breitbart M."/>
        </authorList>
    </citation>
    <scope>NUCLEOTIDE SEQUENCE</scope>
</reference>
<dbReference type="InterPro" id="IPR016184">
    <property type="entry name" value="Capsid/spike_ssDNA_virus"/>
</dbReference>
<name>X2J7R9_9VIRU</name>
<dbReference type="Gene3D" id="2.60.169.10">
    <property type="entry name" value="Microviridae F protein"/>
    <property type="match status" value="1"/>
</dbReference>
<dbReference type="Pfam" id="PF02305">
    <property type="entry name" value="Phage_F"/>
    <property type="match status" value="1"/>
</dbReference>
<dbReference type="InterPro" id="IPR003514">
    <property type="entry name" value="Microviridae_protein_F"/>
</dbReference>
<reference evidence="6" key="2">
    <citation type="journal article" date="2014" name="ISME J.">
        <title>Diversity of environmental single-stranded DNA phages revealed by PCR amplification of the partial major capsid protein.</title>
        <authorList>
            <person name="Hopkins M."/>
            <person name="Kailasan S."/>
            <person name="Cohen A."/>
            <person name="Roux S."/>
            <person name="Tucker K.P."/>
            <person name="Shevenell A."/>
            <person name="Agbandje-McKenna M."/>
            <person name="Breitbart M."/>
        </authorList>
    </citation>
    <scope>NUCLEOTIDE SEQUENCE</scope>
</reference>
<organism evidence="6">
    <name type="scientific">Gokushovirinae environmental samples</name>
    <dbReference type="NCBI Taxonomy" id="1478972"/>
    <lineage>
        <taxon>Viruses</taxon>
        <taxon>Monodnaviria</taxon>
        <taxon>Sangervirae</taxon>
        <taxon>Phixviricota</taxon>
        <taxon>Malgrandaviricetes</taxon>
        <taxon>Petitvirales</taxon>
        <taxon>Microviridae</taxon>
        <taxon>environmental samples</taxon>
    </lineage>
</organism>
<protein>
    <submittedName>
        <fullName evidence="6">Major capsid protein</fullName>
    </submittedName>
</protein>
<dbReference type="EMBL" id="KF689336">
    <property type="protein sequence ID" value="AHN52736.1"/>
    <property type="molecule type" value="Genomic_DNA"/>
</dbReference>